<dbReference type="EMBL" id="FOKI01000038">
    <property type="protein sequence ID" value="SFB37953.1"/>
    <property type="molecule type" value="Genomic_DNA"/>
</dbReference>
<evidence type="ECO:0000313" key="3">
    <source>
        <dbReference type="Proteomes" id="UP000198619"/>
    </source>
</evidence>
<proteinExistence type="predicted"/>
<feature type="domain" description="ASCH" evidence="1">
    <location>
        <begin position="2"/>
        <end position="44"/>
    </location>
</feature>
<dbReference type="RefSeq" id="WP_278336802.1">
    <property type="nucleotide sequence ID" value="NZ_FOKI01000038.1"/>
</dbReference>
<dbReference type="STRING" id="84698.SAMN04488528_103817"/>
<dbReference type="InterPro" id="IPR007374">
    <property type="entry name" value="ASCH_domain"/>
</dbReference>
<dbReference type="SUPFAM" id="SSF88697">
    <property type="entry name" value="PUA domain-like"/>
    <property type="match status" value="1"/>
</dbReference>
<gene>
    <name evidence="2" type="ORF">SAMN04488528_103817</name>
</gene>
<dbReference type="InterPro" id="IPR015947">
    <property type="entry name" value="PUA-like_sf"/>
</dbReference>
<name>A0A1I1ANP4_9CLOT</name>
<dbReference type="AlphaFoldDB" id="A0A1I1ANP4"/>
<dbReference type="Proteomes" id="UP000198619">
    <property type="component" value="Unassembled WGS sequence"/>
</dbReference>
<dbReference type="Gene3D" id="3.10.400.10">
    <property type="entry name" value="Sulfate adenylyltransferase"/>
    <property type="match status" value="1"/>
</dbReference>
<protein>
    <submittedName>
        <fullName evidence="2">ASCH domain-containing protein</fullName>
    </submittedName>
</protein>
<accession>A0A1I1ANP4</accession>
<dbReference type="Pfam" id="PF04266">
    <property type="entry name" value="ASCH"/>
    <property type="match status" value="1"/>
</dbReference>
<sequence>MNGEKTATTSLHYLYEVENEDLPKIGELSIITDFDGNAKCIIKTEF</sequence>
<reference evidence="2 3" key="1">
    <citation type="submission" date="2016-10" db="EMBL/GenBank/DDBJ databases">
        <authorList>
            <person name="de Groot N.N."/>
        </authorList>
    </citation>
    <scope>NUCLEOTIDE SEQUENCE [LARGE SCALE GENOMIC DNA]</scope>
    <source>
        <strain evidence="2 3">DSM 12271</strain>
    </source>
</reference>
<evidence type="ECO:0000313" key="2">
    <source>
        <dbReference type="EMBL" id="SFB37953.1"/>
    </source>
</evidence>
<organism evidence="2 3">
    <name type="scientific">Clostridium frigidicarnis</name>
    <dbReference type="NCBI Taxonomy" id="84698"/>
    <lineage>
        <taxon>Bacteria</taxon>
        <taxon>Bacillati</taxon>
        <taxon>Bacillota</taxon>
        <taxon>Clostridia</taxon>
        <taxon>Eubacteriales</taxon>
        <taxon>Clostridiaceae</taxon>
        <taxon>Clostridium</taxon>
    </lineage>
</organism>
<keyword evidence="3" id="KW-1185">Reference proteome</keyword>
<evidence type="ECO:0000259" key="1">
    <source>
        <dbReference type="Pfam" id="PF04266"/>
    </source>
</evidence>